<reference evidence="1" key="1">
    <citation type="journal article" date="2016" name="Genome Announc.">
        <title>Draft genomes of two strains of Paenibacillus glucanolyticus with capability to degrade lignocellulose.</title>
        <authorList>
            <person name="Mathews S.L."/>
            <person name="Pawlak J."/>
            <person name="Grunden A.M."/>
        </authorList>
    </citation>
    <scope>NUCLEOTIDE SEQUENCE [LARGE SCALE GENOMIC DNA]</scope>
    <source>
        <strain evidence="1">SLM1</strain>
    </source>
</reference>
<organism evidence="1 2">
    <name type="scientific">Paenibacillus glucanolyticus</name>
    <dbReference type="NCBI Taxonomy" id="59843"/>
    <lineage>
        <taxon>Bacteria</taxon>
        <taxon>Bacillati</taxon>
        <taxon>Bacillota</taxon>
        <taxon>Bacilli</taxon>
        <taxon>Bacillales</taxon>
        <taxon>Paenibacillaceae</taxon>
        <taxon>Paenibacillus</taxon>
    </lineage>
</organism>
<evidence type="ECO:0000313" key="2">
    <source>
        <dbReference type="Proteomes" id="UP000076796"/>
    </source>
</evidence>
<keyword evidence="2" id="KW-1185">Reference proteome</keyword>
<name>A0A168EWZ8_9BACL</name>
<sequence>MSAYKHRRSGDEILNNDKLIEQIRLCMIGDYNQKLFNDFPNGNGEIEYDVRGGQLQKNIQIRKVSLLDENVTNVVFSRKGLELLLRKTEERLKKWKPLDYATINLQLFLDENGDIVDITITVRIEQHFKRF</sequence>
<protein>
    <submittedName>
        <fullName evidence="1">Uncharacterized protein</fullName>
    </submittedName>
</protein>
<dbReference type="OrthoDB" id="9845775at2"/>
<dbReference type="AlphaFoldDB" id="A0A168EWZ8"/>
<dbReference type="Proteomes" id="UP000076796">
    <property type="component" value="Unassembled WGS sequence"/>
</dbReference>
<comment type="caution">
    <text evidence="1">The sequence shown here is derived from an EMBL/GenBank/DDBJ whole genome shotgun (WGS) entry which is preliminary data.</text>
</comment>
<dbReference type="EMBL" id="LWMH01000001">
    <property type="protein sequence ID" value="KZS44904.1"/>
    <property type="molecule type" value="Genomic_DNA"/>
</dbReference>
<dbReference type="RefSeq" id="WP_063477409.1">
    <property type="nucleotide sequence ID" value="NZ_JBCMWP010000019.1"/>
</dbReference>
<accession>A0A168EWZ8</accession>
<gene>
    <name evidence="1" type="ORF">AWU65_02665</name>
</gene>
<proteinExistence type="predicted"/>
<evidence type="ECO:0000313" key="1">
    <source>
        <dbReference type="EMBL" id="KZS44904.1"/>
    </source>
</evidence>